<dbReference type="Proteomes" id="UP000018320">
    <property type="component" value="Unassembled WGS sequence"/>
</dbReference>
<dbReference type="VEuPathDB" id="GiardiaDB:QR46_0108"/>
<dbReference type="PROSITE" id="PS50297">
    <property type="entry name" value="ANK_REP_REGION"/>
    <property type="match status" value="1"/>
</dbReference>
<proteinExistence type="predicted"/>
<protein>
    <submittedName>
        <fullName evidence="2">Ankyrin repeat protein</fullName>
    </submittedName>
</protein>
<dbReference type="SMART" id="SM00248">
    <property type="entry name" value="ANK"/>
    <property type="match status" value="10"/>
</dbReference>
<dbReference type="InterPro" id="IPR036770">
    <property type="entry name" value="Ankyrin_rpt-contain_sf"/>
</dbReference>
<evidence type="ECO:0000313" key="3">
    <source>
        <dbReference type="Proteomes" id="UP000018320"/>
    </source>
</evidence>
<feature type="repeat" description="ANK" evidence="1">
    <location>
        <begin position="551"/>
        <end position="583"/>
    </location>
</feature>
<dbReference type="SUPFAM" id="SSF48403">
    <property type="entry name" value="Ankyrin repeat"/>
    <property type="match status" value="2"/>
</dbReference>
<keyword evidence="1" id="KW-0040">ANK repeat</keyword>
<dbReference type="PANTHER" id="PTHR24120">
    <property type="entry name" value="GH07239P"/>
    <property type="match status" value="1"/>
</dbReference>
<name>V6T7C2_GIAIN</name>
<accession>V6T7C2</accession>
<feature type="repeat" description="ANK" evidence="1">
    <location>
        <begin position="130"/>
        <end position="162"/>
    </location>
</feature>
<sequence>MKMEIFNAQSWFQAAREGDVTLLSDHISSYANLQDDEGNTALMYAAREGKIQAVDLLASLEAGKLNNANESAITLAIARDFYPVCARLFELESKMILPNNKTLLMISAEAGAVNCTRFLARYYDAEADSSGRTALEYAAARGSAEIIQILLNRDTRLGTRELARALAVTRHVGHTDLADLLQLHLTQLQAVEGTCQKCARLQAYVTALEEENRRISASNAQCMQTIAKKDHEIEQLKSTINNLLLDTDMRKIFAIEDEAHVTERQGVHRKRRKTLNTKSMRADLFNIADVEINVAAFLDYMAYVTKFYRFSDLTTAVNSLMEKSHRDHLLERDSEDAVPNLESEISKEIVRTLAKMRGSAFNICTGMKNLVSLIDSQVQLQDLISSDILEQSPLIEAVISRDLSKLRENLQYVGLRDSKGRTALMHASVCGSRDSILVLAPLEAGLRDLDGRLAIDHCLEHNRLDEAAIVLPYDMPEYRELPIASSEFNKTPLMCAAEAGRRLDCFCYLQLGLAQQRDYRQYTALMFAAEAGQESTVRILLRQESTLRDCEGQTALYHAASHGHASCVKLLANAEARAQRHETKWTALMVAAYNGHEECVQELLSYEAGMRDVNSCTALMLAAQRGHLNSVKALLSVEARKTTTSAYYRGEGCTALMMAAFYGHKECVKVLLPAEYDCEKQCIDSETKSTALDYACIPDKGVSQETKEEIINIIETFLHTGSEFSGATSGS</sequence>
<dbReference type="VEuPathDB" id="GiardiaDB:DHA2_153708"/>
<dbReference type="PANTHER" id="PTHR24120:SF4">
    <property type="entry name" value="GH07239P"/>
    <property type="match status" value="1"/>
</dbReference>
<dbReference type="AlphaFoldDB" id="V6T7C2"/>
<evidence type="ECO:0000256" key="1">
    <source>
        <dbReference type="PROSITE-ProRule" id="PRU00023"/>
    </source>
</evidence>
<evidence type="ECO:0000313" key="2">
    <source>
        <dbReference type="EMBL" id="ESU34783.1"/>
    </source>
</evidence>
<comment type="caution">
    <text evidence="2">The sequence shown here is derived from an EMBL/GenBank/DDBJ whole genome shotgun (WGS) entry which is preliminary data.</text>
</comment>
<dbReference type="InterPro" id="IPR002110">
    <property type="entry name" value="Ankyrin_rpt"/>
</dbReference>
<dbReference type="VEuPathDB" id="GiardiaDB:GL50803_0012028"/>
<dbReference type="EMBL" id="AHGT01000151">
    <property type="protein sequence ID" value="ESU34783.1"/>
    <property type="molecule type" value="Genomic_DNA"/>
</dbReference>
<dbReference type="Pfam" id="PF12796">
    <property type="entry name" value="Ank_2"/>
    <property type="match status" value="5"/>
</dbReference>
<organism evidence="2 3">
    <name type="scientific">Giardia intestinalis</name>
    <name type="common">Giardia lamblia</name>
    <dbReference type="NCBI Taxonomy" id="5741"/>
    <lineage>
        <taxon>Eukaryota</taxon>
        <taxon>Metamonada</taxon>
        <taxon>Diplomonadida</taxon>
        <taxon>Hexamitidae</taxon>
        <taxon>Giardiinae</taxon>
        <taxon>Giardia</taxon>
    </lineage>
</organism>
<dbReference type="VEuPathDB" id="GiardiaDB:GL50581_3019"/>
<dbReference type="PROSITE" id="PS50088">
    <property type="entry name" value="ANK_REPEAT"/>
    <property type="match status" value="2"/>
</dbReference>
<reference evidence="2 3" key="2">
    <citation type="journal article" date="2013" name="Genome Biol. Evol.">
        <title>Genome sequencing of Giardia lamblia genotypes A2 and B isolates (DH and GS) and comparative analysis with the genomes of genotypes A1 and E (WB and Pig).</title>
        <authorList>
            <person name="Adam R.D."/>
            <person name="Dahlstrom E.W."/>
            <person name="Martens C.A."/>
            <person name="Bruno D.P."/>
            <person name="Barbian K.D."/>
            <person name="Ricklefs S.M."/>
            <person name="Hernandez M.M."/>
            <person name="Narla N.P."/>
            <person name="Patel R.B."/>
            <person name="Porcella S.F."/>
            <person name="Nash T.E."/>
        </authorList>
    </citation>
    <scope>NUCLEOTIDE SEQUENCE [LARGE SCALE GENOMIC DNA]</scope>
    <source>
        <strain evidence="2 3">DH</strain>
    </source>
</reference>
<reference evidence="3" key="1">
    <citation type="submission" date="2012-02" db="EMBL/GenBank/DDBJ databases">
        <title>Genome sequencing of Giardia lamblia Genotypes A2 and B isolates (DH and GS) and comparative analysis with the genomes of Genotypes A1 and E (WB and Pig).</title>
        <authorList>
            <person name="Adam R."/>
            <person name="Dahlstrom E."/>
            <person name="Martens C."/>
            <person name="Bruno D."/>
            <person name="Barbian K."/>
            <person name="Porcella S.F."/>
            <person name="Nash T."/>
        </authorList>
    </citation>
    <scope>NUCLEOTIDE SEQUENCE</scope>
    <source>
        <strain evidence="3">DH</strain>
    </source>
</reference>
<dbReference type="Gene3D" id="1.25.40.20">
    <property type="entry name" value="Ankyrin repeat-containing domain"/>
    <property type="match status" value="4"/>
</dbReference>
<gene>
    <name evidence="2" type="ORF">DHA2_153708</name>
</gene>